<feature type="repeat" description="Solcar" evidence="2">
    <location>
        <begin position="115"/>
        <end position="201"/>
    </location>
</feature>
<dbReference type="Pfam" id="PF00153">
    <property type="entry name" value="Mito_carr"/>
    <property type="match status" value="3"/>
</dbReference>
<reference evidence="5" key="1">
    <citation type="journal article" date="2021" name="Sci. Adv.">
        <title>The American lobster genome reveals insights on longevity, neural, and immune adaptations.</title>
        <authorList>
            <person name="Polinski J.M."/>
            <person name="Zimin A.V."/>
            <person name="Clark K.F."/>
            <person name="Kohn A.B."/>
            <person name="Sadowski N."/>
            <person name="Timp W."/>
            <person name="Ptitsyn A."/>
            <person name="Khanna P."/>
            <person name="Romanova D.Y."/>
            <person name="Williams P."/>
            <person name="Greenwood S.J."/>
            <person name="Moroz L.L."/>
            <person name="Walt D.R."/>
            <person name="Bodnar A.G."/>
        </authorList>
    </citation>
    <scope>NUCLEOTIDE SEQUENCE</scope>
    <source>
        <strain evidence="5">GMGI-L3</strain>
    </source>
</reference>
<gene>
    <name evidence="5" type="primary">Slc25A19-L</name>
    <name evidence="5" type="ORF">Hamer_G020367</name>
</gene>
<dbReference type="AlphaFoldDB" id="A0A8J5JRD4"/>
<protein>
    <submittedName>
        <fullName evidence="5">Mitochondrial thiamine pyrophosphate carrier-like</fullName>
    </submittedName>
</protein>
<keyword evidence="2 3" id="KW-0812">Transmembrane</keyword>
<keyword evidence="2 4" id="KW-0472">Membrane</keyword>
<evidence type="ECO:0000256" key="3">
    <source>
        <dbReference type="RuleBase" id="RU000488"/>
    </source>
</evidence>
<feature type="repeat" description="Solcar" evidence="2">
    <location>
        <begin position="213"/>
        <end position="308"/>
    </location>
</feature>
<dbReference type="InterPro" id="IPR018108">
    <property type="entry name" value="MCP_transmembrane"/>
</dbReference>
<evidence type="ECO:0000313" key="5">
    <source>
        <dbReference type="EMBL" id="KAG7157824.1"/>
    </source>
</evidence>
<dbReference type="OrthoDB" id="18574at2759"/>
<comment type="caution">
    <text evidence="5">The sequence shown here is derived from an EMBL/GenBank/DDBJ whole genome shotgun (WGS) entry which is preliminary data.</text>
</comment>
<feature type="transmembrane region" description="Helical" evidence="4">
    <location>
        <begin position="215"/>
        <end position="236"/>
    </location>
</feature>
<evidence type="ECO:0000256" key="4">
    <source>
        <dbReference type="SAM" id="Phobius"/>
    </source>
</evidence>
<accession>A0A8J5JRD4</accession>
<evidence type="ECO:0000256" key="1">
    <source>
        <dbReference type="ARBA" id="ARBA00022737"/>
    </source>
</evidence>
<dbReference type="PANTHER" id="PTHR24089">
    <property type="entry name" value="SOLUTE CARRIER FAMILY 25"/>
    <property type="match status" value="1"/>
</dbReference>
<keyword evidence="3" id="KW-0813">Transport</keyword>
<proteinExistence type="inferred from homology"/>
<keyword evidence="6" id="KW-1185">Reference proteome</keyword>
<sequence length="322" mass="35292">MVSYVGHKSDNQGHLTAKDHAVAGAVSGFLTRGFLQPLDVLKIRFQLQVEPTAKRGGGLYHGVLQSAAKIVHNEGLAALWKGHVPAQALSITFGMAQFWSYEVLTKTADNHGLAERYITHGLCGALAGTCGTLASFPCDVVRTRLIAQGHPKHYNGMMDAWGKMLRQEGVLSLWRGIIPTLAMTAPYTGLTFFFYNALFSLMSQSIREESELPWLGFSAISGTAAGVCAKLAVYPLDVLKKRIQIRGFEEARRQFGKVVVYPSAWACIVRISQEEGILAWYKGLWPAMLKSGCASGSIFITFEVTCRALSHIHSNEKDSDVR</sequence>
<evidence type="ECO:0000313" key="6">
    <source>
        <dbReference type="Proteomes" id="UP000747542"/>
    </source>
</evidence>
<dbReference type="GO" id="GO:0016020">
    <property type="term" value="C:membrane"/>
    <property type="evidence" value="ECO:0007669"/>
    <property type="project" value="UniProtKB-UniRule"/>
</dbReference>
<comment type="similarity">
    <text evidence="3">Belongs to the mitochondrial carrier (TC 2.A.29) family.</text>
</comment>
<feature type="repeat" description="Solcar" evidence="2">
    <location>
        <begin position="15"/>
        <end position="107"/>
    </location>
</feature>
<dbReference type="PROSITE" id="PS50920">
    <property type="entry name" value="SOLCAR"/>
    <property type="match status" value="3"/>
</dbReference>
<organism evidence="5 6">
    <name type="scientific">Homarus americanus</name>
    <name type="common">American lobster</name>
    <dbReference type="NCBI Taxonomy" id="6706"/>
    <lineage>
        <taxon>Eukaryota</taxon>
        <taxon>Metazoa</taxon>
        <taxon>Ecdysozoa</taxon>
        <taxon>Arthropoda</taxon>
        <taxon>Crustacea</taxon>
        <taxon>Multicrustacea</taxon>
        <taxon>Malacostraca</taxon>
        <taxon>Eumalacostraca</taxon>
        <taxon>Eucarida</taxon>
        <taxon>Decapoda</taxon>
        <taxon>Pleocyemata</taxon>
        <taxon>Astacidea</taxon>
        <taxon>Nephropoidea</taxon>
        <taxon>Nephropidae</taxon>
        <taxon>Homarus</taxon>
    </lineage>
</organism>
<feature type="transmembrane region" description="Helical" evidence="4">
    <location>
        <begin position="173"/>
        <end position="195"/>
    </location>
</feature>
<name>A0A8J5JRD4_HOMAM</name>
<dbReference type="Proteomes" id="UP000747542">
    <property type="component" value="Unassembled WGS sequence"/>
</dbReference>
<dbReference type="EMBL" id="JAHLQT010036764">
    <property type="protein sequence ID" value="KAG7157824.1"/>
    <property type="molecule type" value="Genomic_DNA"/>
</dbReference>
<keyword evidence="4" id="KW-1133">Transmembrane helix</keyword>
<keyword evidence="1" id="KW-0677">Repeat</keyword>
<evidence type="ECO:0000256" key="2">
    <source>
        <dbReference type="PROSITE-ProRule" id="PRU00282"/>
    </source>
</evidence>